<evidence type="ECO:0000256" key="4">
    <source>
        <dbReference type="SAM" id="Phobius"/>
    </source>
</evidence>
<name>A0A1X0P2M5_9TRYP</name>
<dbReference type="VEuPathDB" id="TriTrypDB:TM35_000075020"/>
<keyword evidence="2" id="KW-0433">Leucine-rich repeat</keyword>
<dbReference type="SUPFAM" id="SSF52047">
    <property type="entry name" value="RNI-like"/>
    <property type="match status" value="1"/>
</dbReference>
<dbReference type="PANTHER" id="PTHR24113:SF12">
    <property type="entry name" value="RAN GTPASE-ACTIVATING PROTEIN 1"/>
    <property type="match status" value="1"/>
</dbReference>
<gene>
    <name evidence="5" type="ORF">TM35_000075020</name>
</gene>
<dbReference type="EMBL" id="NBCO01000007">
    <property type="protein sequence ID" value="ORC91078.1"/>
    <property type="molecule type" value="Genomic_DNA"/>
</dbReference>
<evidence type="ECO:0000256" key="2">
    <source>
        <dbReference type="ARBA" id="ARBA00022614"/>
    </source>
</evidence>
<reference evidence="5 6" key="1">
    <citation type="submission" date="2017-03" db="EMBL/GenBank/DDBJ databases">
        <title>An alternative strategy for trypanosome survival in the mammalian bloodstream revealed through genome and transcriptome analysis of the ubiquitous bovine parasite Trypanosoma (Megatrypanum) theileri.</title>
        <authorList>
            <person name="Kelly S."/>
            <person name="Ivens A."/>
            <person name="Mott A."/>
            <person name="O'Neill E."/>
            <person name="Emms D."/>
            <person name="Macleod O."/>
            <person name="Voorheis P."/>
            <person name="Matthews J."/>
            <person name="Matthews K."/>
            <person name="Carrington M."/>
        </authorList>
    </citation>
    <scope>NUCLEOTIDE SEQUENCE [LARGE SCALE GENOMIC DNA]</scope>
    <source>
        <strain evidence="5">Edinburgh</strain>
    </source>
</reference>
<dbReference type="InterPro" id="IPR032675">
    <property type="entry name" value="LRR_dom_sf"/>
</dbReference>
<keyword evidence="6" id="KW-1185">Reference proteome</keyword>
<dbReference type="GeneID" id="39983728"/>
<dbReference type="AlphaFoldDB" id="A0A1X0P2M5"/>
<keyword evidence="4" id="KW-0812">Transmembrane</keyword>
<keyword evidence="1" id="KW-0343">GTPase activation</keyword>
<dbReference type="OrthoDB" id="262416at2759"/>
<dbReference type="GO" id="GO:0005634">
    <property type="term" value="C:nucleus"/>
    <property type="evidence" value="ECO:0007669"/>
    <property type="project" value="TreeGrafter"/>
</dbReference>
<dbReference type="GO" id="GO:0006913">
    <property type="term" value="P:nucleocytoplasmic transport"/>
    <property type="evidence" value="ECO:0007669"/>
    <property type="project" value="TreeGrafter"/>
</dbReference>
<dbReference type="Gene3D" id="3.80.10.10">
    <property type="entry name" value="Ribonuclease Inhibitor"/>
    <property type="match status" value="2"/>
</dbReference>
<dbReference type="PANTHER" id="PTHR24113">
    <property type="entry name" value="RAN GTPASE-ACTIVATING PROTEIN 1"/>
    <property type="match status" value="1"/>
</dbReference>
<proteinExistence type="predicted"/>
<evidence type="ECO:0000313" key="6">
    <source>
        <dbReference type="Proteomes" id="UP000192257"/>
    </source>
</evidence>
<dbReference type="Pfam" id="PF13516">
    <property type="entry name" value="LRR_6"/>
    <property type="match status" value="5"/>
</dbReference>
<evidence type="ECO:0000313" key="5">
    <source>
        <dbReference type="EMBL" id="ORC91078.1"/>
    </source>
</evidence>
<accession>A0A1X0P2M5</accession>
<dbReference type="InterPro" id="IPR001611">
    <property type="entry name" value="Leu-rich_rpt"/>
</dbReference>
<dbReference type="GO" id="GO:0005829">
    <property type="term" value="C:cytosol"/>
    <property type="evidence" value="ECO:0007669"/>
    <property type="project" value="TreeGrafter"/>
</dbReference>
<protein>
    <submittedName>
        <fullName evidence="5">Putative leucine-rich repeat protein</fullName>
    </submittedName>
</protein>
<dbReference type="InterPro" id="IPR027038">
    <property type="entry name" value="RanGap"/>
</dbReference>
<keyword evidence="4" id="KW-0472">Membrane</keyword>
<evidence type="ECO:0000256" key="3">
    <source>
        <dbReference type="ARBA" id="ARBA00022737"/>
    </source>
</evidence>
<dbReference type="RefSeq" id="XP_028885144.1">
    <property type="nucleotide sequence ID" value="XM_029023948.1"/>
</dbReference>
<feature type="transmembrane region" description="Helical" evidence="4">
    <location>
        <begin position="327"/>
        <end position="347"/>
    </location>
</feature>
<dbReference type="Proteomes" id="UP000192257">
    <property type="component" value="Unassembled WGS sequence"/>
</dbReference>
<dbReference type="GO" id="GO:0005096">
    <property type="term" value="F:GTPase activator activity"/>
    <property type="evidence" value="ECO:0007669"/>
    <property type="project" value="UniProtKB-KW"/>
</dbReference>
<dbReference type="GO" id="GO:0031267">
    <property type="term" value="F:small GTPase binding"/>
    <property type="evidence" value="ECO:0007669"/>
    <property type="project" value="TreeGrafter"/>
</dbReference>
<organism evidence="5 6">
    <name type="scientific">Trypanosoma theileri</name>
    <dbReference type="NCBI Taxonomy" id="67003"/>
    <lineage>
        <taxon>Eukaryota</taxon>
        <taxon>Discoba</taxon>
        <taxon>Euglenozoa</taxon>
        <taxon>Kinetoplastea</taxon>
        <taxon>Metakinetoplastina</taxon>
        <taxon>Trypanosomatida</taxon>
        <taxon>Trypanosomatidae</taxon>
        <taxon>Trypanosoma</taxon>
    </lineage>
</organism>
<keyword evidence="4" id="KW-1133">Transmembrane helix</keyword>
<comment type="caution">
    <text evidence="5">The sequence shown here is derived from an EMBL/GenBank/DDBJ whole genome shotgun (WGS) entry which is preliminary data.</text>
</comment>
<keyword evidence="3" id="KW-0677">Repeat</keyword>
<sequence>MVDIDLSYNDLTTTPLETVVNDHTRVRSLDLSGNSLSAELFIDIVEKHISRMVNLEELDLKDNRMGPRGAEYLCKALMQHCPKLRYLDLNENGILDESMLHIAYLLQESRLQSLFLVSNHLTPRGLPTLCDGVISSNYIRELQLAFNLLGDVGASLLAKALRDHPTLRSLDISDNGIGDAGAVAIAEHLILSPASRLESLTLSVNKIADIGFTAIAEAVAQTRSPHLRHLDLGCNAAVGPAGRTALTENARHMRHLQLLDLCSCKLTDMDAQRLTEAVLSDTCGITQIEWYNNPAIKLETEKALHEAIVSKYAGLIQKEKQRLKLKLLGGVVFGATLLAGAVIIMRLRRR</sequence>
<dbReference type="GO" id="GO:0048471">
    <property type="term" value="C:perinuclear region of cytoplasm"/>
    <property type="evidence" value="ECO:0007669"/>
    <property type="project" value="TreeGrafter"/>
</dbReference>
<evidence type="ECO:0000256" key="1">
    <source>
        <dbReference type="ARBA" id="ARBA00022468"/>
    </source>
</evidence>
<dbReference type="SMART" id="SM00368">
    <property type="entry name" value="LRR_RI"/>
    <property type="match status" value="8"/>
</dbReference>